<feature type="transmembrane region" description="Helical" evidence="2">
    <location>
        <begin position="6"/>
        <end position="22"/>
    </location>
</feature>
<keyword evidence="2" id="KW-0472">Membrane</keyword>
<evidence type="ECO:0000313" key="4">
    <source>
        <dbReference type="WBParaSite" id="scaffold3485_cov257.g6718"/>
    </source>
</evidence>
<dbReference type="AlphaFoldDB" id="A0A915MDG9"/>
<dbReference type="Proteomes" id="UP000887561">
    <property type="component" value="Unplaced"/>
</dbReference>
<feature type="transmembrane region" description="Helical" evidence="2">
    <location>
        <begin position="84"/>
        <end position="100"/>
    </location>
</feature>
<protein>
    <submittedName>
        <fullName evidence="4">Uncharacterized protein</fullName>
    </submittedName>
</protein>
<evidence type="ECO:0000313" key="3">
    <source>
        <dbReference type="Proteomes" id="UP000887561"/>
    </source>
</evidence>
<dbReference type="WBParaSite" id="scaffold3485_cov257.g6718">
    <property type="protein sequence ID" value="scaffold3485_cov257.g6718"/>
    <property type="gene ID" value="scaffold3485_cov257.g6718"/>
</dbReference>
<organism evidence="3 4">
    <name type="scientific">Meloidogyne javanica</name>
    <name type="common">Root-knot nematode worm</name>
    <dbReference type="NCBI Taxonomy" id="6303"/>
    <lineage>
        <taxon>Eukaryota</taxon>
        <taxon>Metazoa</taxon>
        <taxon>Ecdysozoa</taxon>
        <taxon>Nematoda</taxon>
        <taxon>Chromadorea</taxon>
        <taxon>Rhabditida</taxon>
        <taxon>Tylenchina</taxon>
        <taxon>Tylenchomorpha</taxon>
        <taxon>Tylenchoidea</taxon>
        <taxon>Meloidogynidae</taxon>
        <taxon>Meloidogyninae</taxon>
        <taxon>Meloidogyne</taxon>
        <taxon>Meloidogyne incognita group</taxon>
    </lineage>
</organism>
<reference evidence="4" key="1">
    <citation type="submission" date="2022-11" db="UniProtKB">
        <authorList>
            <consortium name="WormBaseParasite"/>
        </authorList>
    </citation>
    <scope>IDENTIFICATION</scope>
</reference>
<keyword evidence="2" id="KW-1133">Transmembrane helix</keyword>
<feature type="region of interest" description="Disordered" evidence="1">
    <location>
        <begin position="26"/>
        <end position="49"/>
    </location>
</feature>
<keyword evidence="2" id="KW-0812">Transmembrane</keyword>
<sequence length="183" mass="20569">MFSKSIYLTIVLLLLVGNILARERGSERQAKRNHNPAIEDPPPPCHDEPKGQACKDKCNKNMRDPDCQDFCRNNREEKKMFSKLIYLIIFALLFLVGNIVCPRGDPIPPSGPSNKSPPCHDDPTDNECKKFCRNNMNDGKCKDFCVNNRSDKVVPIPAGSGSAKNPPRHLDPTDNVHMQEVMP</sequence>
<proteinExistence type="predicted"/>
<accession>A0A915MDG9</accession>
<evidence type="ECO:0000256" key="1">
    <source>
        <dbReference type="SAM" id="MobiDB-lite"/>
    </source>
</evidence>
<keyword evidence="3" id="KW-1185">Reference proteome</keyword>
<feature type="region of interest" description="Disordered" evidence="1">
    <location>
        <begin position="155"/>
        <end position="183"/>
    </location>
</feature>
<name>A0A915MDG9_MELJA</name>
<evidence type="ECO:0000256" key="2">
    <source>
        <dbReference type="SAM" id="Phobius"/>
    </source>
</evidence>